<evidence type="ECO:0000256" key="1">
    <source>
        <dbReference type="SAM" id="MobiDB-lite"/>
    </source>
</evidence>
<dbReference type="Proteomes" id="UP000750502">
    <property type="component" value="Unassembled WGS sequence"/>
</dbReference>
<evidence type="ECO:0000313" key="3">
    <source>
        <dbReference type="Proteomes" id="UP000750502"/>
    </source>
</evidence>
<reference evidence="2" key="1">
    <citation type="journal article" date="2020" name="bioRxiv">
        <title>Historical genomics reveals the evolutionary mechanisms behind multiple outbreaks of the host-specific coffee wilt pathogen Fusarium xylarioides.</title>
        <authorList>
            <person name="Peck D."/>
            <person name="Nowell R.W."/>
            <person name="Flood J."/>
            <person name="Ryan M.J."/>
            <person name="Barraclough T.G."/>
        </authorList>
    </citation>
    <scope>NUCLEOTIDE SEQUENCE</scope>
    <source>
        <strain evidence="2">IMI 127659i</strain>
    </source>
</reference>
<dbReference type="AlphaFoldDB" id="A0A9P7I619"/>
<keyword evidence="3" id="KW-1185">Reference proteome</keyword>
<feature type="compositionally biased region" description="Acidic residues" evidence="1">
    <location>
        <begin position="49"/>
        <end position="58"/>
    </location>
</feature>
<evidence type="ECO:0000313" key="2">
    <source>
        <dbReference type="EMBL" id="KAG5768887.1"/>
    </source>
</evidence>
<proteinExistence type="predicted"/>
<name>A0A9P7I619_9HYPO</name>
<feature type="compositionally biased region" description="Basic and acidic residues" evidence="1">
    <location>
        <begin position="66"/>
        <end position="76"/>
    </location>
</feature>
<dbReference type="OrthoDB" id="5017987at2759"/>
<gene>
    <name evidence="2" type="ORF">H9Q72_003713</name>
</gene>
<comment type="caution">
    <text evidence="2">The sequence shown here is derived from an EMBL/GenBank/DDBJ whole genome shotgun (WGS) entry which is preliminary data.</text>
</comment>
<sequence>MDCSAMAEEALNGAFIPHGNWEYLRKEDEDVRALNTWEDLALREVVEDTGAEQLEVEPDQPTGTDKGLRTSRDAKVSEGLLEGGTEDQAKNSDAFVRPYPTPVSLSPTALLTIVSREVSGDTVDRIDRIVNLI</sequence>
<reference evidence="2" key="2">
    <citation type="submission" date="2020-10" db="EMBL/GenBank/DDBJ databases">
        <authorList>
            <person name="Peck L.D."/>
            <person name="Nowell R.W."/>
            <person name="Flood J."/>
            <person name="Ryan M.J."/>
            <person name="Barraclough T.G."/>
        </authorList>
    </citation>
    <scope>NUCLEOTIDE SEQUENCE</scope>
    <source>
        <strain evidence="2">IMI 127659i</strain>
    </source>
</reference>
<dbReference type="EMBL" id="JADFTT010000091">
    <property type="protein sequence ID" value="KAG5768887.1"/>
    <property type="molecule type" value="Genomic_DNA"/>
</dbReference>
<protein>
    <submittedName>
        <fullName evidence="2">Uncharacterized protein</fullName>
    </submittedName>
</protein>
<organism evidence="2 3">
    <name type="scientific">Fusarium xylarioides</name>
    <dbReference type="NCBI Taxonomy" id="221167"/>
    <lineage>
        <taxon>Eukaryota</taxon>
        <taxon>Fungi</taxon>
        <taxon>Dikarya</taxon>
        <taxon>Ascomycota</taxon>
        <taxon>Pezizomycotina</taxon>
        <taxon>Sordariomycetes</taxon>
        <taxon>Hypocreomycetidae</taxon>
        <taxon>Hypocreales</taxon>
        <taxon>Nectriaceae</taxon>
        <taxon>Fusarium</taxon>
        <taxon>Fusarium fujikuroi species complex</taxon>
    </lineage>
</organism>
<accession>A0A9P7I619</accession>
<feature type="region of interest" description="Disordered" evidence="1">
    <location>
        <begin position="49"/>
        <end position="99"/>
    </location>
</feature>